<dbReference type="Proteomes" id="UP000604381">
    <property type="component" value="Unassembled WGS sequence"/>
</dbReference>
<keyword evidence="3" id="KW-1185">Reference proteome</keyword>
<dbReference type="AlphaFoldDB" id="A0A930Y2P5"/>
<organism evidence="2 3">
    <name type="scientific">Candidatus Amphirhobacter heronislandensis</name>
    <dbReference type="NCBI Taxonomy" id="1732024"/>
    <lineage>
        <taxon>Bacteria</taxon>
        <taxon>Pseudomonadati</taxon>
        <taxon>Pseudomonadota</taxon>
        <taxon>Gammaproteobacteria</taxon>
        <taxon>Candidatus Tethybacterales</taxon>
        <taxon>Candidatus Tethybacteraceae</taxon>
        <taxon>Candidatus Amphirhobacter</taxon>
    </lineage>
</organism>
<feature type="transmembrane region" description="Helical" evidence="1">
    <location>
        <begin position="434"/>
        <end position="453"/>
    </location>
</feature>
<gene>
    <name evidence="2" type="ORF">ISN26_03390</name>
</gene>
<name>A0A930Y2P5_9GAMM</name>
<keyword evidence="1" id="KW-0812">Transmembrane</keyword>
<feature type="transmembrane region" description="Helical" evidence="1">
    <location>
        <begin position="361"/>
        <end position="381"/>
    </location>
</feature>
<evidence type="ECO:0000313" key="3">
    <source>
        <dbReference type="Proteomes" id="UP000604381"/>
    </source>
</evidence>
<comment type="caution">
    <text evidence="2">The sequence shown here is derived from an EMBL/GenBank/DDBJ whole genome shotgun (WGS) entry which is preliminary data.</text>
</comment>
<feature type="transmembrane region" description="Helical" evidence="1">
    <location>
        <begin position="136"/>
        <end position="155"/>
    </location>
</feature>
<dbReference type="EMBL" id="JADHEI010000033">
    <property type="protein sequence ID" value="MBF2735116.1"/>
    <property type="molecule type" value="Genomic_DNA"/>
</dbReference>
<feature type="transmembrane region" description="Helical" evidence="1">
    <location>
        <begin position="229"/>
        <end position="247"/>
    </location>
</feature>
<feature type="transmembrane region" description="Helical" evidence="1">
    <location>
        <begin position="31"/>
        <end position="51"/>
    </location>
</feature>
<evidence type="ECO:0000313" key="2">
    <source>
        <dbReference type="EMBL" id="MBF2735116.1"/>
    </source>
</evidence>
<evidence type="ECO:0000256" key="1">
    <source>
        <dbReference type="SAM" id="Phobius"/>
    </source>
</evidence>
<feature type="transmembrane region" description="Helical" evidence="1">
    <location>
        <begin position="185"/>
        <end position="209"/>
    </location>
</feature>
<accession>A0A930Y2P5</accession>
<feature type="transmembrane region" description="Helical" evidence="1">
    <location>
        <begin position="111"/>
        <end position="129"/>
    </location>
</feature>
<reference evidence="2" key="1">
    <citation type="submission" date="2020-10" db="EMBL/GenBank/DDBJ databases">
        <title>An improved Amphimedon queenslandica hologenome assembly reveals how three proteobacterial symbionts can extend the metabolic phenotypic of their marine sponge host.</title>
        <authorList>
            <person name="Degnan B."/>
            <person name="Degnan S."/>
            <person name="Xiang X."/>
        </authorList>
    </citation>
    <scope>NUCLEOTIDE SEQUENCE</scope>
    <source>
        <strain evidence="2">AqS2</strain>
    </source>
</reference>
<evidence type="ECO:0008006" key="4">
    <source>
        <dbReference type="Google" id="ProtNLM"/>
    </source>
</evidence>
<feature type="transmembrane region" description="Helical" evidence="1">
    <location>
        <begin position="332"/>
        <end position="349"/>
    </location>
</feature>
<feature type="transmembrane region" description="Helical" evidence="1">
    <location>
        <begin position="308"/>
        <end position="326"/>
    </location>
</feature>
<keyword evidence="1" id="KW-1133">Transmembrane helix</keyword>
<keyword evidence="1" id="KW-0472">Membrane</keyword>
<feature type="transmembrane region" description="Helical" evidence="1">
    <location>
        <begin position="279"/>
        <end position="296"/>
    </location>
</feature>
<feature type="transmembrane region" description="Helical" evidence="1">
    <location>
        <begin position="405"/>
        <end position="422"/>
    </location>
</feature>
<protein>
    <recommendedName>
        <fullName evidence="4">Glycosyltransferase RgtA/B/C/D-like domain-containing protein</fullName>
    </recommendedName>
</protein>
<proteinExistence type="predicted"/>
<sequence>MDAGLLDPGDGRGAPVRPAGARAAYAPSRQLLLVLLCLLWFFPGVVGRGLWKPTETLMVPLAAESFAAGWNPVPALRGVPQLAEAPLYLYLAERGGAAFDFVLAPHEGMRLTNLLWLVLGLLLVGWHSGRDDGSRAGWRAVLLTLGSFSLLLSARSVNPDLALLPLGAAALAGLRLTAEGQGRAGGLLLGAAGALGVWTVGAAALWYVALLAALPLAAPRAFPGWRHAHVLPLALTLLAWSLWWAVLAGRGLAGAYQGQLLAALHPLALIAGLQDVLLAALWAAWPALPFAVAAFLRWRHRGGSDPTLTLGLLGLAAGGGALALAGHGRETGVFLLLPAAALMAAPYLRGQSRGMARMLDWFAILVIGGGMIGLFWLSWLAQRLDAPAGIVAWLAGLGLADGDPSVPAVALAAVASCAWFALMLRIGRSSERATLNWMAGLTMAWLVFGALWMQPLDRAKSYETVAEQLRAAAGAEPGCLRAEGVGLENAALLAHLTGLDVRPEAGASCPWLLASPAAAAGREAAWRGRRPGDGPAEGFVLLPAE</sequence>